<dbReference type="PANTHER" id="PTHR11177:SF317">
    <property type="entry name" value="CHITINASE 12-RELATED"/>
    <property type="match status" value="1"/>
</dbReference>
<accession>A0A1S3JL51</accession>
<dbReference type="PROSITE" id="PS51910">
    <property type="entry name" value="GH18_2"/>
    <property type="match status" value="1"/>
</dbReference>
<protein>
    <submittedName>
        <fullName evidence="9">Chitotriosidase-1</fullName>
    </submittedName>
</protein>
<name>A0A1S3JL51_LINAN</name>
<dbReference type="InterPro" id="IPR001579">
    <property type="entry name" value="Glyco_hydro_18_chit_AS"/>
</dbReference>
<dbReference type="InterPro" id="IPR017853">
    <property type="entry name" value="GH"/>
</dbReference>
<keyword evidence="1 4" id="KW-0378">Hydrolase</keyword>
<organism evidence="8 9">
    <name type="scientific">Lingula anatina</name>
    <name type="common">Brachiopod</name>
    <name type="synonym">Lingula unguis</name>
    <dbReference type="NCBI Taxonomy" id="7574"/>
    <lineage>
        <taxon>Eukaryota</taxon>
        <taxon>Metazoa</taxon>
        <taxon>Spiralia</taxon>
        <taxon>Lophotrochozoa</taxon>
        <taxon>Brachiopoda</taxon>
        <taxon>Linguliformea</taxon>
        <taxon>Lingulata</taxon>
        <taxon>Lingulida</taxon>
        <taxon>Linguloidea</taxon>
        <taxon>Lingulidae</taxon>
        <taxon>Lingula</taxon>
    </lineage>
</organism>
<dbReference type="InterPro" id="IPR001223">
    <property type="entry name" value="Glyco_hydro18_cat"/>
</dbReference>
<dbReference type="InParanoid" id="A0A1S3JL51"/>
<keyword evidence="8" id="KW-1185">Reference proteome</keyword>
<dbReference type="GO" id="GO:0008061">
    <property type="term" value="F:chitin binding"/>
    <property type="evidence" value="ECO:0007669"/>
    <property type="project" value="InterPro"/>
</dbReference>
<dbReference type="InterPro" id="IPR050314">
    <property type="entry name" value="Glycosyl_Hydrlase_18"/>
</dbReference>
<dbReference type="PANTHER" id="PTHR11177">
    <property type="entry name" value="CHITINASE"/>
    <property type="match status" value="1"/>
</dbReference>
<dbReference type="InterPro" id="IPR011583">
    <property type="entry name" value="Chitinase_II/V-like_cat"/>
</dbReference>
<dbReference type="Gene3D" id="3.20.20.80">
    <property type="entry name" value="Glycosidases"/>
    <property type="match status" value="1"/>
</dbReference>
<dbReference type="OrthoDB" id="76388at2759"/>
<feature type="signal peptide" evidence="6">
    <location>
        <begin position="1"/>
        <end position="18"/>
    </location>
</feature>
<dbReference type="GO" id="GO:0005576">
    <property type="term" value="C:extracellular region"/>
    <property type="evidence" value="ECO:0007669"/>
    <property type="project" value="TreeGrafter"/>
</dbReference>
<reference evidence="9" key="1">
    <citation type="submission" date="2025-08" db="UniProtKB">
        <authorList>
            <consortium name="RefSeq"/>
        </authorList>
    </citation>
    <scope>IDENTIFICATION</scope>
    <source>
        <tissue evidence="9">Gonads</tissue>
    </source>
</reference>
<evidence type="ECO:0000256" key="3">
    <source>
        <dbReference type="ARBA" id="ARBA00023295"/>
    </source>
</evidence>
<dbReference type="AlphaFoldDB" id="A0A1S3JL51"/>
<evidence type="ECO:0000256" key="4">
    <source>
        <dbReference type="RuleBase" id="RU000489"/>
    </source>
</evidence>
<keyword evidence="3 4" id="KW-0326">Glycosidase</keyword>
<gene>
    <name evidence="9" type="primary">LOC106174209</name>
</gene>
<dbReference type="SMART" id="SM00636">
    <property type="entry name" value="Glyco_18"/>
    <property type="match status" value="1"/>
</dbReference>
<evidence type="ECO:0000256" key="5">
    <source>
        <dbReference type="RuleBase" id="RU004453"/>
    </source>
</evidence>
<dbReference type="FunFam" id="3.10.50.10:FF:000001">
    <property type="entry name" value="Chitinase 3-like 1"/>
    <property type="match status" value="1"/>
</dbReference>
<dbReference type="GeneID" id="106174209"/>
<evidence type="ECO:0000259" key="7">
    <source>
        <dbReference type="PROSITE" id="PS51910"/>
    </source>
</evidence>
<dbReference type="GO" id="GO:0004568">
    <property type="term" value="F:chitinase activity"/>
    <property type="evidence" value="ECO:0007669"/>
    <property type="project" value="TreeGrafter"/>
</dbReference>
<evidence type="ECO:0000256" key="1">
    <source>
        <dbReference type="ARBA" id="ARBA00022801"/>
    </source>
</evidence>
<dbReference type="GO" id="GO:0006032">
    <property type="term" value="P:chitin catabolic process"/>
    <property type="evidence" value="ECO:0007669"/>
    <property type="project" value="TreeGrafter"/>
</dbReference>
<dbReference type="KEGG" id="lak:106174209"/>
<dbReference type="SUPFAM" id="SSF54556">
    <property type="entry name" value="Chitinase insertion domain"/>
    <property type="match status" value="1"/>
</dbReference>
<keyword evidence="2" id="KW-1015">Disulfide bond</keyword>
<dbReference type="InterPro" id="IPR029070">
    <property type="entry name" value="Chitinase_insertion_sf"/>
</dbReference>
<evidence type="ECO:0000256" key="6">
    <source>
        <dbReference type="SAM" id="SignalP"/>
    </source>
</evidence>
<proteinExistence type="inferred from homology"/>
<evidence type="ECO:0000256" key="2">
    <source>
        <dbReference type="ARBA" id="ARBA00023157"/>
    </source>
</evidence>
<evidence type="ECO:0000313" key="9">
    <source>
        <dbReference type="RefSeq" id="XP_013411097.1"/>
    </source>
</evidence>
<dbReference type="Pfam" id="PF00704">
    <property type="entry name" value="Glyco_hydro_18"/>
    <property type="match status" value="1"/>
</dbReference>
<dbReference type="PROSITE" id="PS01095">
    <property type="entry name" value="GH18_1"/>
    <property type="match status" value="1"/>
</dbReference>
<feature type="chain" id="PRO_5010306423" evidence="6">
    <location>
        <begin position="19"/>
        <end position="448"/>
    </location>
</feature>
<sequence>MLGILAAVLILLYGGKSAGGTGGVFENDIRRFKKVCYVTNWSLTRAEARFSITDIAPSLCTHFIYAFANIDVESLSLVPSLKVDVTEGDVTGNYEKLNDLKKDHPEMRTLLSVGGALAGTSGFDAVSETLFSRKKFSINVVKFLRRWKFDGLDVDWEFPNLETKSKFTLLIQELRVTFDRHKEKNKPPLLLSAAVGVSETQITQSYEVHLIADLLDFINVMSYDFHGSWDNTKITGLNSPLFSRSARDTKFDNTLSVMISKVTFQDWALNRWIAAGAQPEKLLLGVAAEGRTFTLADKTRTDIGSPFVSAGEAGAYTKTEGALAYFEICELVYKGVTRRWDGVQQGPYLYRDSLWVGYDSPRSVGIKSSYVMRKGLGGVMLWALDLDDFSGNFCKKGRYPLLTTVNKVLDGKTIVTIDWPSGAERVLPHSTHILGLSVIFVFKMTRFN</sequence>
<dbReference type="Proteomes" id="UP000085678">
    <property type="component" value="Unplaced"/>
</dbReference>
<dbReference type="STRING" id="7574.A0A1S3JL51"/>
<dbReference type="OMA" id="CEFINSE"/>
<dbReference type="GO" id="GO:0005975">
    <property type="term" value="P:carbohydrate metabolic process"/>
    <property type="evidence" value="ECO:0007669"/>
    <property type="project" value="InterPro"/>
</dbReference>
<comment type="similarity">
    <text evidence="5">Belongs to the glycosyl hydrolase 18 family.</text>
</comment>
<dbReference type="RefSeq" id="XP_013411097.1">
    <property type="nucleotide sequence ID" value="XM_013555643.1"/>
</dbReference>
<feature type="domain" description="GH18" evidence="7">
    <location>
        <begin position="32"/>
        <end position="412"/>
    </location>
</feature>
<evidence type="ECO:0000313" key="8">
    <source>
        <dbReference type="Proteomes" id="UP000085678"/>
    </source>
</evidence>
<dbReference type="Gene3D" id="3.10.50.10">
    <property type="match status" value="1"/>
</dbReference>
<keyword evidence="6" id="KW-0732">Signal</keyword>
<dbReference type="SUPFAM" id="SSF51445">
    <property type="entry name" value="(Trans)glycosidases"/>
    <property type="match status" value="1"/>
</dbReference>